<dbReference type="GO" id="GO:0030964">
    <property type="term" value="C:NADH dehydrogenase complex"/>
    <property type="evidence" value="ECO:0007669"/>
    <property type="project" value="TreeGrafter"/>
</dbReference>
<comment type="catalytic activity">
    <reaction evidence="8 9">
        <text>a ubiquinone + NADH + 5 H(+)(in) = a ubiquinol + NAD(+) + 4 H(+)(out)</text>
        <dbReference type="Rhea" id="RHEA:29091"/>
        <dbReference type="Rhea" id="RHEA-COMP:9565"/>
        <dbReference type="Rhea" id="RHEA-COMP:9566"/>
        <dbReference type="ChEBI" id="CHEBI:15378"/>
        <dbReference type="ChEBI" id="CHEBI:16389"/>
        <dbReference type="ChEBI" id="CHEBI:17976"/>
        <dbReference type="ChEBI" id="CHEBI:57540"/>
        <dbReference type="ChEBI" id="CHEBI:57945"/>
        <dbReference type="EC" id="7.1.1.2"/>
    </reaction>
</comment>
<evidence type="ECO:0000256" key="8">
    <source>
        <dbReference type="ARBA" id="ARBA00049551"/>
    </source>
</evidence>
<evidence type="ECO:0000256" key="7">
    <source>
        <dbReference type="ARBA" id="ARBA00023136"/>
    </source>
</evidence>
<comment type="similarity">
    <text evidence="2 9">Belongs to the complex I subunit 3 family.</text>
</comment>
<dbReference type="Gene3D" id="1.20.58.1610">
    <property type="entry name" value="NADH:ubiquinone/plastoquinone oxidoreductase, chain 3"/>
    <property type="match status" value="1"/>
</dbReference>
<dbReference type="Pfam" id="PF00507">
    <property type="entry name" value="Oxidored_q4"/>
    <property type="match status" value="1"/>
</dbReference>
<evidence type="ECO:0000256" key="3">
    <source>
        <dbReference type="ARBA" id="ARBA00021007"/>
    </source>
</evidence>
<keyword evidence="5 9" id="KW-0812">Transmembrane</keyword>
<keyword evidence="9" id="KW-0520">NAD</keyword>
<keyword evidence="9" id="KW-0249">Electron transport</keyword>
<protein>
    <recommendedName>
        <fullName evidence="3 9">NADH-ubiquinone oxidoreductase chain 3</fullName>
        <ecNumber evidence="9">7.1.1.2</ecNumber>
    </recommendedName>
</protein>
<keyword evidence="9" id="KW-1278">Translocase</keyword>
<keyword evidence="4 9" id="KW-0813">Transport</keyword>
<feature type="transmembrane region" description="Helical" evidence="9">
    <location>
        <begin position="58"/>
        <end position="85"/>
    </location>
</feature>
<keyword evidence="9 10" id="KW-0496">Mitochondrion</keyword>
<dbReference type="GO" id="GO:0008137">
    <property type="term" value="F:NADH dehydrogenase (ubiquinone) activity"/>
    <property type="evidence" value="ECO:0007669"/>
    <property type="project" value="UniProtKB-UniRule"/>
</dbReference>
<dbReference type="EMBL" id="KT740996">
    <property type="protein sequence ID" value="ANH55759.1"/>
    <property type="molecule type" value="Genomic_DNA"/>
</dbReference>
<evidence type="ECO:0000256" key="9">
    <source>
        <dbReference type="RuleBase" id="RU003640"/>
    </source>
</evidence>
<dbReference type="InterPro" id="IPR038430">
    <property type="entry name" value="NDAH_ubi_oxred_su3_sf"/>
</dbReference>
<evidence type="ECO:0000313" key="10">
    <source>
        <dbReference type="EMBL" id="ANH55759.1"/>
    </source>
</evidence>
<dbReference type="GO" id="GO:0031966">
    <property type="term" value="C:mitochondrial membrane"/>
    <property type="evidence" value="ECO:0007669"/>
    <property type="project" value="UniProtKB-SubCell"/>
</dbReference>
<evidence type="ECO:0000256" key="4">
    <source>
        <dbReference type="ARBA" id="ARBA00022448"/>
    </source>
</evidence>
<comment type="subcellular location">
    <subcellularLocation>
        <location evidence="1">Membrane</location>
    </subcellularLocation>
    <subcellularLocation>
        <location evidence="9">Mitochondrion membrane</location>
        <topology evidence="9">Multi-pass membrane protein</topology>
    </subcellularLocation>
</comment>
<geneLocation type="mitochondrion" evidence="10"/>
<dbReference type="PANTHER" id="PTHR11058:SF9">
    <property type="entry name" value="NADH-UBIQUINONE OXIDOREDUCTASE CHAIN 3"/>
    <property type="match status" value="1"/>
</dbReference>
<keyword evidence="9" id="KW-0679">Respiratory chain</keyword>
<proteinExistence type="inferred from homology"/>
<dbReference type="InterPro" id="IPR000440">
    <property type="entry name" value="NADH_UbQ/plastoQ_OxRdtase_su3"/>
</dbReference>
<reference evidence="10" key="1">
    <citation type="submission" date="2015-09" db="EMBL/GenBank/DDBJ databases">
        <authorList>
            <person name="Szafranski P."/>
        </authorList>
    </citation>
    <scope>NUCLEOTIDE SEQUENCE</scope>
</reference>
<evidence type="ECO:0000256" key="1">
    <source>
        <dbReference type="ARBA" id="ARBA00004370"/>
    </source>
</evidence>
<name>A0A1W5LJN5_9HYME</name>
<sequence length="117" mass="13805">MMFILCFIIFLLTSFTMLIMNYYLNKIESWTIYIEKWSPYECGFDQQSHPKTPVSVQFFLISLIFLIFDIEIVYIIPIIPSLLLIDSHSIKVSFIIIIMLYIGVVLEYISGSFNWLV</sequence>
<accession>A0A1W5LJN5</accession>
<comment type="function">
    <text evidence="9">Core subunit of the mitochondrial membrane respiratory chain NADH dehydrogenase (Complex I) which catalyzes electron transfer from NADH through the respiratory chain, using ubiquinone as an electron acceptor. Essential for the catalytic activity of complex I.</text>
</comment>
<evidence type="ECO:0000256" key="2">
    <source>
        <dbReference type="ARBA" id="ARBA00008472"/>
    </source>
</evidence>
<feature type="transmembrane region" description="Helical" evidence="9">
    <location>
        <begin position="92"/>
        <end position="111"/>
    </location>
</feature>
<reference evidence="10" key="2">
    <citation type="journal article" date="2017" name="BMC Genomics">
        <title>Evolutionarily recent, insertional fission of mitochondrial cox2 into complementary genes in bilaterian Metazoa.</title>
        <authorList>
            <person name="Szafranski P."/>
        </authorList>
    </citation>
    <scope>NUCLEOTIDE SEQUENCE</scope>
</reference>
<dbReference type="EC" id="7.1.1.2" evidence="9"/>
<dbReference type="PANTHER" id="PTHR11058">
    <property type="entry name" value="NADH-UBIQUINONE OXIDOREDUCTASE CHAIN 3"/>
    <property type="match status" value="1"/>
</dbReference>
<keyword evidence="6 9" id="KW-1133">Transmembrane helix</keyword>
<keyword evidence="7 9" id="KW-0472">Membrane</keyword>
<keyword evidence="9" id="KW-0830">Ubiquinone</keyword>
<evidence type="ECO:0000256" key="6">
    <source>
        <dbReference type="ARBA" id="ARBA00022989"/>
    </source>
</evidence>
<gene>
    <name evidence="10" type="primary">ND3</name>
</gene>
<organism evidence="10">
    <name type="scientific">Dielis plumipes fossulana</name>
    <dbReference type="NCBI Taxonomy" id="2977626"/>
    <lineage>
        <taxon>Eukaryota</taxon>
        <taxon>Metazoa</taxon>
        <taxon>Ecdysozoa</taxon>
        <taxon>Arthropoda</taxon>
        <taxon>Hexapoda</taxon>
        <taxon>Insecta</taxon>
        <taxon>Pterygota</taxon>
        <taxon>Neoptera</taxon>
        <taxon>Endopterygota</taxon>
        <taxon>Hymenoptera</taxon>
        <taxon>Apocrita</taxon>
        <taxon>Aculeata</taxon>
        <taxon>Scolioidea</taxon>
        <taxon>Scoliidae</taxon>
        <taxon>Dielis</taxon>
        <taxon>Dielis plumipes</taxon>
    </lineage>
</organism>
<evidence type="ECO:0000256" key="5">
    <source>
        <dbReference type="ARBA" id="ARBA00022692"/>
    </source>
</evidence>
<dbReference type="AlphaFoldDB" id="A0A1W5LJN5"/>